<reference evidence="2 5" key="2">
    <citation type="submission" date="2021-01" db="EMBL/GenBank/DDBJ databases">
        <title>Whole genome shotgun sequence of Actinoplanes lobatus NBRC 12513.</title>
        <authorList>
            <person name="Komaki H."/>
            <person name="Tamura T."/>
        </authorList>
    </citation>
    <scope>NUCLEOTIDE SEQUENCE [LARGE SCALE GENOMIC DNA]</scope>
    <source>
        <strain evidence="2 5">NBRC 12513</strain>
    </source>
</reference>
<dbReference type="RefSeq" id="WP_188124652.1">
    <property type="nucleotide sequence ID" value="NZ_BOMP01000034.1"/>
</dbReference>
<dbReference type="GO" id="GO:0016787">
    <property type="term" value="F:hydrolase activity"/>
    <property type="evidence" value="ECO:0007669"/>
    <property type="project" value="UniProtKB-KW"/>
</dbReference>
<evidence type="ECO:0000313" key="2">
    <source>
        <dbReference type="EMBL" id="GIE39504.1"/>
    </source>
</evidence>
<keyword evidence="5" id="KW-1185">Reference proteome</keyword>
<dbReference type="Proteomes" id="UP000590511">
    <property type="component" value="Unassembled WGS sequence"/>
</dbReference>
<dbReference type="Proteomes" id="UP000631312">
    <property type="component" value="Unassembled WGS sequence"/>
</dbReference>
<dbReference type="InterPro" id="IPR052907">
    <property type="entry name" value="Beta-lactamase/esterase"/>
</dbReference>
<dbReference type="InterPro" id="IPR012338">
    <property type="entry name" value="Beta-lactam/transpept-like"/>
</dbReference>
<dbReference type="SUPFAM" id="SSF56601">
    <property type="entry name" value="beta-lactamase/transpeptidase-like"/>
    <property type="match status" value="1"/>
</dbReference>
<name>A0A7W7MK04_9ACTN</name>
<feature type="domain" description="Beta-lactamase-related" evidence="1">
    <location>
        <begin position="22"/>
        <end position="361"/>
    </location>
</feature>
<protein>
    <submittedName>
        <fullName evidence="3">CubicO group peptidase (Beta-lactamase class C family)</fullName>
    </submittedName>
    <submittedName>
        <fullName evidence="2">Serine hydrolase</fullName>
    </submittedName>
</protein>
<evidence type="ECO:0000259" key="1">
    <source>
        <dbReference type="Pfam" id="PF00144"/>
    </source>
</evidence>
<dbReference type="EMBL" id="JACHNC010000001">
    <property type="protein sequence ID" value="MBB4752896.1"/>
    <property type="molecule type" value="Genomic_DNA"/>
</dbReference>
<comment type="caution">
    <text evidence="3">The sequence shown here is derived from an EMBL/GenBank/DDBJ whole genome shotgun (WGS) entry which is preliminary data.</text>
</comment>
<evidence type="ECO:0000313" key="5">
    <source>
        <dbReference type="Proteomes" id="UP000631312"/>
    </source>
</evidence>
<dbReference type="PANTHER" id="PTHR43319:SF3">
    <property type="entry name" value="BETA-LACTAMASE-RELATED DOMAIN-CONTAINING PROTEIN"/>
    <property type="match status" value="1"/>
</dbReference>
<sequence length="382" mass="40696">MADGDVRGFVREDMAGVRAAFVKNFTDGAEVGASFCATVDGETVADLFGGYSDAARTRVWERDTIVNVFSTTKTMAALTALLIADRGELDFDAPVARYWPQFAVNGKHEVTVAQVMSHSAGLCGWREPLRPEDLYDWEKATALLAAQEPFWKPGTASGYHVVTQGFLIGEVVRRITGRSLGTVFREEIAEPLGADFHIGLAASEESRVAELIPPEQEPFSADVTELQDNAAHNPRLDASVVNSRAWRAAEIPAGGGTGNARSVAQVHTILANGGVAQGRRFLSEATCRSALRVQIEGPDLILGIPVRFGLGFAVGGDFMPNPNTLFWGGAGGSLTIIDMDARATYAYAMNKMGDGRTGDMRAFAPISAAWEALARGGGPADS</sequence>
<dbReference type="Gene3D" id="3.40.710.10">
    <property type="entry name" value="DD-peptidase/beta-lactamase superfamily"/>
    <property type="match status" value="1"/>
</dbReference>
<evidence type="ECO:0000313" key="4">
    <source>
        <dbReference type="Proteomes" id="UP000590511"/>
    </source>
</evidence>
<keyword evidence="2" id="KW-0378">Hydrolase</keyword>
<dbReference type="PANTHER" id="PTHR43319">
    <property type="entry name" value="BETA-LACTAMASE-RELATED"/>
    <property type="match status" value="1"/>
</dbReference>
<proteinExistence type="predicted"/>
<reference evidence="3 4" key="1">
    <citation type="submission" date="2020-08" db="EMBL/GenBank/DDBJ databases">
        <title>Sequencing the genomes of 1000 actinobacteria strains.</title>
        <authorList>
            <person name="Klenk H.-P."/>
        </authorList>
    </citation>
    <scope>NUCLEOTIDE SEQUENCE [LARGE SCALE GENOMIC DNA]</scope>
    <source>
        <strain evidence="3 4">DSM 43150</strain>
    </source>
</reference>
<evidence type="ECO:0000313" key="3">
    <source>
        <dbReference type="EMBL" id="MBB4752896.1"/>
    </source>
</evidence>
<dbReference type="Pfam" id="PF00144">
    <property type="entry name" value="Beta-lactamase"/>
    <property type="match status" value="1"/>
</dbReference>
<accession>A0A7W7MK04</accession>
<dbReference type="EMBL" id="BOMP01000034">
    <property type="protein sequence ID" value="GIE39504.1"/>
    <property type="molecule type" value="Genomic_DNA"/>
</dbReference>
<dbReference type="AlphaFoldDB" id="A0A7W7MK04"/>
<dbReference type="InterPro" id="IPR001466">
    <property type="entry name" value="Beta-lactam-related"/>
</dbReference>
<gene>
    <name evidence="2" type="ORF">Alo02nite_24020</name>
    <name evidence="3" type="ORF">BJ964_007057</name>
</gene>
<organism evidence="3 4">
    <name type="scientific">Actinoplanes lobatus</name>
    <dbReference type="NCBI Taxonomy" id="113568"/>
    <lineage>
        <taxon>Bacteria</taxon>
        <taxon>Bacillati</taxon>
        <taxon>Actinomycetota</taxon>
        <taxon>Actinomycetes</taxon>
        <taxon>Micromonosporales</taxon>
        <taxon>Micromonosporaceae</taxon>
        <taxon>Actinoplanes</taxon>
    </lineage>
</organism>